<evidence type="ECO:0000313" key="2">
    <source>
        <dbReference type="Proteomes" id="UP000734511"/>
    </source>
</evidence>
<dbReference type="RefSeq" id="WP_167986470.1">
    <property type="nucleotide sequence ID" value="NZ_JAATEJ010000032.1"/>
</dbReference>
<proteinExistence type="predicted"/>
<comment type="caution">
    <text evidence="1">The sequence shown here is derived from an EMBL/GenBank/DDBJ whole genome shotgun (WGS) entry which is preliminary data.</text>
</comment>
<name>A0ABX1A212_9ACTN</name>
<dbReference type="EMBL" id="JAATEJ010000032">
    <property type="protein sequence ID" value="NJP47633.1"/>
    <property type="molecule type" value="Genomic_DNA"/>
</dbReference>
<evidence type="ECO:0000313" key="1">
    <source>
        <dbReference type="EMBL" id="NJP47633.1"/>
    </source>
</evidence>
<organism evidence="1 2">
    <name type="scientific">Actinacidiphila epipremni</name>
    <dbReference type="NCBI Taxonomy" id="2053013"/>
    <lineage>
        <taxon>Bacteria</taxon>
        <taxon>Bacillati</taxon>
        <taxon>Actinomycetota</taxon>
        <taxon>Actinomycetes</taxon>
        <taxon>Kitasatosporales</taxon>
        <taxon>Streptomycetaceae</taxon>
        <taxon>Actinacidiphila</taxon>
    </lineage>
</organism>
<keyword evidence="2" id="KW-1185">Reference proteome</keyword>
<accession>A0ABX1A212</accession>
<protein>
    <submittedName>
        <fullName evidence="1">Uncharacterized protein</fullName>
    </submittedName>
</protein>
<dbReference type="Proteomes" id="UP000734511">
    <property type="component" value="Unassembled WGS sequence"/>
</dbReference>
<gene>
    <name evidence="1" type="ORF">HCN08_30135</name>
</gene>
<sequence length="322" mass="35408">MPGAAGEPYRLVVEHGSFDFRGHSGAALTDLLDEFSDALDDLQDVQPVAAWRSWSELPCRENELLCDFLYQRASGRETASPDAKRRMIQLMDRCRLWDDDEAERTPDGVRVAGAAHEWPSAAGHALRRTLQGTTTACLLFPAAATASGWQPVESDDGTAAVFFVRAAGEIPGFWRAVFDLEDVDEAGFGDLARAAFPGLVLADSLSFGKFQGHYRDVRSWVVRVLSVTNDHFAEAVTAGNGIPRQVQAALGGHGVTLSPESPKTHANDAAMRERDVEHEGETYRCEWHAKQHPTYNRVHFSLPDQRLGGRILIGIFTDHLSV</sequence>
<reference evidence="1 2" key="1">
    <citation type="submission" date="2020-03" db="EMBL/GenBank/DDBJ databases">
        <title>WGS of actinomycetes isolated from Thailand.</title>
        <authorList>
            <person name="Thawai C."/>
        </authorList>
    </citation>
    <scope>NUCLEOTIDE SEQUENCE [LARGE SCALE GENOMIC DNA]</scope>
    <source>
        <strain evidence="1 2">PRB2-1</strain>
    </source>
</reference>